<dbReference type="AlphaFoldDB" id="E0VKE9"/>
<evidence type="ECO:0000259" key="2">
    <source>
        <dbReference type="Pfam" id="PF00538"/>
    </source>
</evidence>
<feature type="domain" description="H15" evidence="2">
    <location>
        <begin position="22"/>
        <end position="81"/>
    </location>
</feature>
<evidence type="ECO:0000313" key="3">
    <source>
        <dbReference type="EMBL" id="EEB13865.1"/>
    </source>
</evidence>
<evidence type="ECO:0000313" key="4">
    <source>
        <dbReference type="EnsemblMetazoa" id="PHUM262600-PA"/>
    </source>
</evidence>
<dbReference type="InterPro" id="IPR036388">
    <property type="entry name" value="WH-like_DNA-bd_sf"/>
</dbReference>
<dbReference type="EMBL" id="AAZO01003036">
    <property type="status" value="NOT_ANNOTATED_CDS"/>
    <property type="molecule type" value="Genomic_DNA"/>
</dbReference>
<dbReference type="Proteomes" id="UP000009046">
    <property type="component" value="Unassembled WGS sequence"/>
</dbReference>
<reference evidence="4" key="3">
    <citation type="submission" date="2021-02" db="UniProtKB">
        <authorList>
            <consortium name="EnsemblMetazoa"/>
        </authorList>
    </citation>
    <scope>IDENTIFICATION</scope>
    <source>
        <strain evidence="4">USDA</strain>
    </source>
</reference>
<accession>E0VKE9</accession>
<dbReference type="Pfam" id="PF00538">
    <property type="entry name" value="Linker_histone"/>
    <property type="match status" value="1"/>
</dbReference>
<dbReference type="SUPFAM" id="SSF46785">
    <property type="entry name" value="Winged helix' DNA-binding domain"/>
    <property type="match status" value="1"/>
</dbReference>
<name>E0VKE9_PEDHC</name>
<evidence type="ECO:0000313" key="5">
    <source>
        <dbReference type="Proteomes" id="UP000009046"/>
    </source>
</evidence>
<dbReference type="Gene3D" id="1.10.10.10">
    <property type="entry name" value="Winged helix-like DNA-binding domain superfamily/Winged helix DNA-binding domain"/>
    <property type="match status" value="1"/>
</dbReference>
<dbReference type="RefSeq" id="XP_002426603.1">
    <property type="nucleotide sequence ID" value="XM_002426558.1"/>
</dbReference>
<dbReference type="InterPro" id="IPR005818">
    <property type="entry name" value="Histone_H1/H5_H15"/>
</dbReference>
<dbReference type="InterPro" id="IPR036390">
    <property type="entry name" value="WH_DNA-bd_sf"/>
</dbReference>
<dbReference type="GO" id="GO:0003677">
    <property type="term" value="F:DNA binding"/>
    <property type="evidence" value="ECO:0007669"/>
    <property type="project" value="InterPro"/>
</dbReference>
<dbReference type="KEGG" id="phu:Phum_PHUM262600"/>
<reference evidence="3" key="2">
    <citation type="submission" date="2007-04" db="EMBL/GenBank/DDBJ databases">
        <title>The genome of the human body louse.</title>
        <authorList>
            <consortium name="The Human Body Louse Genome Consortium"/>
            <person name="Kirkness E."/>
            <person name="Walenz B."/>
            <person name="Hass B."/>
            <person name="Bruggner R."/>
            <person name="Strausberg R."/>
        </authorList>
    </citation>
    <scope>NUCLEOTIDE SEQUENCE</scope>
    <source>
        <strain evidence="3">USDA</strain>
    </source>
</reference>
<dbReference type="GO" id="GO:0006334">
    <property type="term" value="P:nucleosome assembly"/>
    <property type="evidence" value="ECO:0007669"/>
    <property type="project" value="InterPro"/>
</dbReference>
<dbReference type="VEuPathDB" id="VectorBase:PHUM262600"/>
<dbReference type="EMBL" id="DS235243">
    <property type="protein sequence ID" value="EEB13865.1"/>
    <property type="molecule type" value="Genomic_DNA"/>
</dbReference>
<dbReference type="OrthoDB" id="7684689at2759"/>
<proteinExistence type="predicted"/>
<keyword evidence="5" id="KW-1185">Reference proteome</keyword>
<dbReference type="CTD" id="8235414"/>
<dbReference type="EnsemblMetazoa" id="PHUM262600-RA">
    <property type="protein sequence ID" value="PHUM262600-PA"/>
    <property type="gene ID" value="PHUM262600"/>
</dbReference>
<protein>
    <submittedName>
        <fullName evidence="3 4">Histone H1-III-1, putative</fullName>
    </submittedName>
</protein>
<feature type="region of interest" description="Disordered" evidence="1">
    <location>
        <begin position="134"/>
        <end position="201"/>
    </location>
</feature>
<evidence type="ECO:0000256" key="1">
    <source>
        <dbReference type="SAM" id="MobiDB-lite"/>
    </source>
</evidence>
<sequence length="201" mass="23003">MEKERKFSMSDITDVNVSLRPSELVITAISNLRGEVGSSAKEITNFISEKYDIEKEKVTEPVCRALERGVRFGVLSEGKKGFYQLYDFNNGLKDRNNQQKNNEVSTSTCNNIINNNNTGNKKFDFAEVRKYGRGKRVTIKQPPSSCKKNNKNGENGKNKRKGNAGRNESKLLRGRKRTKQNKLKQIKKIQQQKRKKSKNIT</sequence>
<dbReference type="GO" id="GO:0000786">
    <property type="term" value="C:nucleosome"/>
    <property type="evidence" value="ECO:0007669"/>
    <property type="project" value="InterPro"/>
</dbReference>
<organism>
    <name type="scientific">Pediculus humanus subsp. corporis</name>
    <name type="common">Body louse</name>
    <dbReference type="NCBI Taxonomy" id="121224"/>
    <lineage>
        <taxon>Eukaryota</taxon>
        <taxon>Metazoa</taxon>
        <taxon>Ecdysozoa</taxon>
        <taxon>Arthropoda</taxon>
        <taxon>Hexapoda</taxon>
        <taxon>Insecta</taxon>
        <taxon>Pterygota</taxon>
        <taxon>Neoptera</taxon>
        <taxon>Paraneoptera</taxon>
        <taxon>Psocodea</taxon>
        <taxon>Troctomorpha</taxon>
        <taxon>Phthiraptera</taxon>
        <taxon>Anoplura</taxon>
        <taxon>Pediculidae</taxon>
        <taxon>Pediculus</taxon>
    </lineage>
</organism>
<feature type="compositionally biased region" description="Basic residues" evidence="1">
    <location>
        <begin position="172"/>
        <end position="201"/>
    </location>
</feature>
<gene>
    <name evidence="4" type="primary">8235414</name>
    <name evidence="3" type="ORF">Phum_PHUM262600</name>
</gene>
<dbReference type="HOGENOM" id="CLU_1361885_0_0_1"/>
<dbReference type="InParanoid" id="E0VKE9"/>
<dbReference type="GeneID" id="8235414"/>
<reference evidence="3" key="1">
    <citation type="submission" date="2007-04" db="EMBL/GenBank/DDBJ databases">
        <title>Annotation of Pediculus humanus corporis strain USDA.</title>
        <authorList>
            <person name="Kirkness E."/>
            <person name="Hannick L."/>
            <person name="Hass B."/>
            <person name="Bruggner R."/>
            <person name="Lawson D."/>
            <person name="Bidwell S."/>
            <person name="Joardar V."/>
            <person name="Caler E."/>
            <person name="Walenz B."/>
            <person name="Inman J."/>
            <person name="Schobel S."/>
            <person name="Galinsky K."/>
            <person name="Amedeo P."/>
            <person name="Strausberg R."/>
        </authorList>
    </citation>
    <scope>NUCLEOTIDE SEQUENCE</scope>
    <source>
        <strain evidence="3">USDA</strain>
    </source>
</reference>